<dbReference type="AlphaFoldDB" id="A0A426G3K9"/>
<feature type="region of interest" description="Disordered" evidence="1">
    <location>
        <begin position="101"/>
        <end position="126"/>
    </location>
</feature>
<dbReference type="EMBL" id="RRZO01000046">
    <property type="protein sequence ID" value="RRN49591.1"/>
    <property type="molecule type" value="Genomic_DNA"/>
</dbReference>
<proteinExistence type="predicted"/>
<accession>A0A426G3K9</accession>
<sequence>MNHVDFEFVIIGSLGLFSTVKAGRHKYFFKYELPCRILLLPFLSELSLLQRLGSSPAPFLKVSVNISAQRLIGFNSLGIDCFSSTNRNIGLLTNSSMKGRVLPTPTQKAKSLAVGNKDTTFPRTSK</sequence>
<name>A0A426G3K9_STRSU</name>
<evidence type="ECO:0000256" key="1">
    <source>
        <dbReference type="SAM" id="MobiDB-lite"/>
    </source>
</evidence>
<feature type="compositionally biased region" description="Polar residues" evidence="1">
    <location>
        <begin position="117"/>
        <end position="126"/>
    </location>
</feature>
<protein>
    <submittedName>
        <fullName evidence="2">Uncharacterized protein</fullName>
    </submittedName>
</protein>
<comment type="caution">
    <text evidence="2">The sequence shown here is derived from an EMBL/GenBank/DDBJ whole genome shotgun (WGS) entry which is preliminary data.</text>
</comment>
<organism evidence="2 3">
    <name type="scientific">Streptococcus suis</name>
    <dbReference type="NCBI Taxonomy" id="1307"/>
    <lineage>
        <taxon>Bacteria</taxon>
        <taxon>Bacillati</taxon>
        <taxon>Bacillota</taxon>
        <taxon>Bacilli</taxon>
        <taxon>Lactobacillales</taxon>
        <taxon>Streptococcaceae</taxon>
        <taxon>Streptococcus</taxon>
    </lineage>
</organism>
<reference evidence="2 3" key="1">
    <citation type="submission" date="2018-11" db="EMBL/GenBank/DDBJ databases">
        <title>Changes in penicillin susceptibility of Streptococcus suis isolates by amino acid alterations in the penicillin-binding protein.</title>
        <authorList>
            <person name="Niemann L."/>
            <person name="Eichhorn I."/>
        </authorList>
    </citation>
    <scope>NUCLEOTIDE SEQUENCE [LARGE SCALE GENOMIC DNA]</scope>
    <source>
        <strain evidence="2 3">IMT40738</strain>
    </source>
</reference>
<gene>
    <name evidence="2" type="ORF">EI220_08730</name>
</gene>
<evidence type="ECO:0000313" key="2">
    <source>
        <dbReference type="EMBL" id="RRN49591.1"/>
    </source>
</evidence>
<evidence type="ECO:0000313" key="3">
    <source>
        <dbReference type="Proteomes" id="UP000278566"/>
    </source>
</evidence>
<dbReference type="Proteomes" id="UP000278566">
    <property type="component" value="Unassembled WGS sequence"/>
</dbReference>